<dbReference type="AlphaFoldDB" id="E1TEB3"/>
<dbReference type="KEGG" id="bgf:BC1003_4206"/>
<evidence type="ECO:0000256" key="3">
    <source>
        <dbReference type="ARBA" id="ARBA00023163"/>
    </source>
</evidence>
<dbReference type="Pfam" id="PF00072">
    <property type="entry name" value="Response_reg"/>
    <property type="match status" value="1"/>
</dbReference>
<evidence type="ECO:0000259" key="6">
    <source>
        <dbReference type="PROSITE" id="PS50110"/>
    </source>
</evidence>
<sequence length="243" mass="26214">MFPISHLGPQCGSQLTSFDAAMPDLMTLLTAPSITDEEDGTVYIVDGEELIRQALASLLRSVNLKVHAFASIEAFIAAPRSAGPSCLVLDVQLPEQSGLAFQTSLAKTGKPHMPIIVMTGHGDIAMTVKAMKAGALDFLSKPFRDQDMIDAVIAALNWDRARLARNSALDELRARWATLTPREQEVMQYVVAGMMNKQIAASMGIAEITAKIHRGQAMRKMACRSVADLVRMMDALGACGNAQ</sequence>
<keyword evidence="4" id="KW-0597">Phosphoprotein</keyword>
<proteinExistence type="predicted"/>
<protein>
    <submittedName>
        <fullName evidence="7">Two component transcriptional regulator, LuxR family</fullName>
    </submittedName>
</protein>
<dbReference type="SMART" id="SM00421">
    <property type="entry name" value="HTH_LUXR"/>
    <property type="match status" value="1"/>
</dbReference>
<reference evidence="7" key="1">
    <citation type="submission" date="2010-09" db="EMBL/GenBank/DDBJ databases">
        <title>Complete sequence of chromosome2 of Burkholderia sp. CCGE1003.</title>
        <authorList>
            <consortium name="US DOE Joint Genome Institute"/>
            <person name="Lucas S."/>
            <person name="Copeland A."/>
            <person name="Lapidus A."/>
            <person name="Cheng J.-F."/>
            <person name="Bruce D."/>
            <person name="Goodwin L."/>
            <person name="Pitluck S."/>
            <person name="Daligault H."/>
            <person name="Davenport K."/>
            <person name="Detter J.C."/>
            <person name="Han C."/>
            <person name="Tapia R."/>
            <person name="Land M."/>
            <person name="Hauser L."/>
            <person name="Jeffries C."/>
            <person name="Kyrpides N."/>
            <person name="Ivanova N."/>
            <person name="Ovchinnikova G."/>
            <person name="Martinez-Romero E."/>
            <person name="Rogel M.A."/>
            <person name="Auchtung J."/>
            <person name="Tiedje J.M."/>
            <person name="Woyke T."/>
        </authorList>
    </citation>
    <scope>NUCLEOTIDE SEQUENCE</scope>
    <source>
        <strain evidence="7">CCGE1003</strain>
    </source>
</reference>
<dbReference type="CDD" id="cd06170">
    <property type="entry name" value="LuxR_C_like"/>
    <property type="match status" value="1"/>
</dbReference>
<dbReference type="GO" id="GO:0003677">
    <property type="term" value="F:DNA binding"/>
    <property type="evidence" value="ECO:0007669"/>
    <property type="project" value="UniProtKB-KW"/>
</dbReference>
<keyword evidence="1" id="KW-0805">Transcription regulation</keyword>
<dbReference type="SUPFAM" id="SSF52172">
    <property type="entry name" value="CheY-like"/>
    <property type="match status" value="1"/>
</dbReference>
<evidence type="ECO:0000256" key="1">
    <source>
        <dbReference type="ARBA" id="ARBA00023015"/>
    </source>
</evidence>
<name>E1TEB3_BURSG</name>
<dbReference type="eggNOG" id="COG4566">
    <property type="taxonomic scope" value="Bacteria"/>
</dbReference>
<gene>
    <name evidence="7" type="ordered locus">BC1003_4206</name>
</gene>
<dbReference type="PANTHER" id="PTHR44688:SF16">
    <property type="entry name" value="DNA-BINDING TRANSCRIPTIONAL ACTIVATOR DEVR_DOSR"/>
    <property type="match status" value="1"/>
</dbReference>
<dbReference type="Gene3D" id="1.10.10.10">
    <property type="entry name" value="Winged helix-like DNA-binding domain superfamily/Winged helix DNA-binding domain"/>
    <property type="match status" value="1"/>
</dbReference>
<evidence type="ECO:0000256" key="2">
    <source>
        <dbReference type="ARBA" id="ARBA00023125"/>
    </source>
</evidence>
<dbReference type="InterPro" id="IPR036388">
    <property type="entry name" value="WH-like_DNA-bd_sf"/>
</dbReference>
<feature type="domain" description="Response regulatory" evidence="6">
    <location>
        <begin position="41"/>
        <end position="156"/>
    </location>
</feature>
<dbReference type="InterPro" id="IPR011006">
    <property type="entry name" value="CheY-like_superfamily"/>
</dbReference>
<dbReference type="Pfam" id="PF00196">
    <property type="entry name" value="GerE"/>
    <property type="match status" value="1"/>
</dbReference>
<dbReference type="PRINTS" id="PR00038">
    <property type="entry name" value="HTHLUXR"/>
</dbReference>
<dbReference type="GO" id="GO:0006355">
    <property type="term" value="P:regulation of DNA-templated transcription"/>
    <property type="evidence" value="ECO:0007669"/>
    <property type="project" value="InterPro"/>
</dbReference>
<accession>E1TEB3</accession>
<evidence type="ECO:0000259" key="5">
    <source>
        <dbReference type="PROSITE" id="PS50043"/>
    </source>
</evidence>
<organism evidence="7">
    <name type="scientific">Burkholderia sp. (strain CCGE1003)</name>
    <dbReference type="NCBI Taxonomy" id="640512"/>
    <lineage>
        <taxon>Bacteria</taxon>
        <taxon>Pseudomonadati</taxon>
        <taxon>Pseudomonadota</taxon>
        <taxon>Betaproteobacteria</taxon>
        <taxon>Burkholderiales</taxon>
        <taxon>Burkholderiaceae</taxon>
        <taxon>Burkholderia</taxon>
    </lineage>
</organism>
<dbReference type="Gene3D" id="3.40.50.2300">
    <property type="match status" value="1"/>
</dbReference>
<evidence type="ECO:0000256" key="4">
    <source>
        <dbReference type="PROSITE-ProRule" id="PRU00169"/>
    </source>
</evidence>
<dbReference type="PROSITE" id="PS50043">
    <property type="entry name" value="HTH_LUXR_2"/>
    <property type="match status" value="1"/>
</dbReference>
<feature type="domain" description="HTH luxR-type" evidence="5">
    <location>
        <begin position="172"/>
        <end position="237"/>
    </location>
</feature>
<feature type="modified residue" description="4-aspartylphosphate" evidence="4">
    <location>
        <position position="90"/>
    </location>
</feature>
<dbReference type="STRING" id="640512.BC1003_4206"/>
<keyword evidence="3" id="KW-0804">Transcription</keyword>
<dbReference type="PROSITE" id="PS50110">
    <property type="entry name" value="RESPONSE_REGULATORY"/>
    <property type="match status" value="1"/>
</dbReference>
<dbReference type="InterPro" id="IPR001789">
    <property type="entry name" value="Sig_transdc_resp-reg_receiver"/>
</dbReference>
<evidence type="ECO:0000313" key="7">
    <source>
        <dbReference type="EMBL" id="ADN60142.1"/>
    </source>
</evidence>
<dbReference type="EMBL" id="CP002218">
    <property type="protein sequence ID" value="ADN60142.1"/>
    <property type="molecule type" value="Genomic_DNA"/>
</dbReference>
<dbReference type="SMART" id="SM00448">
    <property type="entry name" value="REC"/>
    <property type="match status" value="1"/>
</dbReference>
<dbReference type="GO" id="GO:0000160">
    <property type="term" value="P:phosphorelay signal transduction system"/>
    <property type="evidence" value="ECO:0007669"/>
    <property type="project" value="InterPro"/>
</dbReference>
<keyword evidence="2" id="KW-0238">DNA-binding</keyword>
<dbReference type="PANTHER" id="PTHR44688">
    <property type="entry name" value="DNA-BINDING TRANSCRIPTIONAL ACTIVATOR DEVR_DOSR"/>
    <property type="match status" value="1"/>
</dbReference>
<dbReference type="HOGENOM" id="CLU_000445_90_4_4"/>
<dbReference type="InterPro" id="IPR000792">
    <property type="entry name" value="Tscrpt_reg_LuxR_C"/>
</dbReference>